<accession>A0AAV4JM62</accession>
<evidence type="ECO:0000313" key="3">
    <source>
        <dbReference type="EMBL" id="GFS23460.1"/>
    </source>
</evidence>
<name>A0AAV4JM62_9GAST</name>
<organism evidence="3 4">
    <name type="scientific">Elysia marginata</name>
    <dbReference type="NCBI Taxonomy" id="1093978"/>
    <lineage>
        <taxon>Eukaryota</taxon>
        <taxon>Metazoa</taxon>
        <taxon>Spiralia</taxon>
        <taxon>Lophotrochozoa</taxon>
        <taxon>Mollusca</taxon>
        <taxon>Gastropoda</taxon>
        <taxon>Heterobranchia</taxon>
        <taxon>Euthyneura</taxon>
        <taxon>Panpulmonata</taxon>
        <taxon>Sacoglossa</taxon>
        <taxon>Placobranchoidea</taxon>
        <taxon>Plakobranchidae</taxon>
        <taxon>Elysia</taxon>
    </lineage>
</organism>
<dbReference type="EMBL" id="BMAT01010269">
    <property type="protein sequence ID" value="GFS23460.1"/>
    <property type="molecule type" value="Genomic_DNA"/>
</dbReference>
<dbReference type="Proteomes" id="UP000762676">
    <property type="component" value="Unassembled WGS sequence"/>
</dbReference>
<proteinExistence type="predicted"/>
<evidence type="ECO:0000256" key="1">
    <source>
        <dbReference type="SAM" id="Phobius"/>
    </source>
</evidence>
<dbReference type="AlphaFoldDB" id="A0AAV4JM62"/>
<keyword evidence="1" id="KW-0812">Transmembrane</keyword>
<keyword evidence="1" id="KW-1133">Transmembrane helix</keyword>
<reference evidence="3 4" key="1">
    <citation type="journal article" date="2021" name="Elife">
        <title>Chloroplast acquisition without the gene transfer in kleptoplastic sea slugs, Plakobranchus ocellatus.</title>
        <authorList>
            <person name="Maeda T."/>
            <person name="Takahashi S."/>
            <person name="Yoshida T."/>
            <person name="Shimamura S."/>
            <person name="Takaki Y."/>
            <person name="Nagai Y."/>
            <person name="Toyoda A."/>
            <person name="Suzuki Y."/>
            <person name="Arimoto A."/>
            <person name="Ishii H."/>
            <person name="Satoh N."/>
            <person name="Nishiyama T."/>
            <person name="Hasebe M."/>
            <person name="Maruyama T."/>
            <person name="Minagawa J."/>
            <person name="Obokata J."/>
            <person name="Shigenobu S."/>
        </authorList>
    </citation>
    <scope>NUCLEOTIDE SEQUENCE [LARGE SCALE GENOMIC DNA]</scope>
</reference>
<gene>
    <name evidence="3" type="ORF">ElyMa_005133700</name>
</gene>
<feature type="transmembrane region" description="Helical" evidence="1">
    <location>
        <begin position="122"/>
        <end position="143"/>
    </location>
</feature>
<sequence length="179" mass="20218">MNDTEHVRAISGLIALDQSSCPMYLAEGQVTNCRCHVTARGKAYMSDLRVEWHRPGNTKIYVIEADGETTVLAHKYKGFPSKYECEAKNSMNETVEVVVYSPVDIDHKVTEYTKYLMGKLSIFYIATLVNLAIFIGVCSRTVWRKKTTAYKSEIVRLSIPAIDQEVSQDKRLSRKSAAD</sequence>
<evidence type="ECO:0000313" key="4">
    <source>
        <dbReference type="Proteomes" id="UP000762676"/>
    </source>
</evidence>
<feature type="domain" description="Ig-like" evidence="2">
    <location>
        <begin position="27"/>
        <end position="96"/>
    </location>
</feature>
<protein>
    <recommendedName>
        <fullName evidence="2">Ig-like domain-containing protein</fullName>
    </recommendedName>
</protein>
<keyword evidence="4" id="KW-1185">Reference proteome</keyword>
<keyword evidence="1" id="KW-0472">Membrane</keyword>
<evidence type="ECO:0000259" key="2">
    <source>
        <dbReference type="PROSITE" id="PS50835"/>
    </source>
</evidence>
<dbReference type="PROSITE" id="PS50835">
    <property type="entry name" value="IG_LIKE"/>
    <property type="match status" value="1"/>
</dbReference>
<dbReference type="InterPro" id="IPR007110">
    <property type="entry name" value="Ig-like_dom"/>
</dbReference>
<comment type="caution">
    <text evidence="3">The sequence shown here is derived from an EMBL/GenBank/DDBJ whole genome shotgun (WGS) entry which is preliminary data.</text>
</comment>